<evidence type="ECO:0000313" key="5">
    <source>
        <dbReference type="Proteomes" id="UP000692954"/>
    </source>
</evidence>
<dbReference type="InterPro" id="IPR007587">
    <property type="entry name" value="SAPS"/>
</dbReference>
<dbReference type="GO" id="GO:0019903">
    <property type="term" value="F:protein phosphatase binding"/>
    <property type="evidence" value="ECO:0007669"/>
    <property type="project" value="InterPro"/>
</dbReference>
<feature type="region of interest" description="Disordered" evidence="3">
    <location>
        <begin position="623"/>
        <end position="674"/>
    </location>
</feature>
<reference evidence="4" key="1">
    <citation type="submission" date="2021-01" db="EMBL/GenBank/DDBJ databases">
        <authorList>
            <consortium name="Genoscope - CEA"/>
            <person name="William W."/>
        </authorList>
    </citation>
    <scope>NUCLEOTIDE SEQUENCE</scope>
</reference>
<accession>A0A8S1LL23</accession>
<sequence>MFFNFGRFFGFGMQSKLDNLLTKENLTLETILNEDDILQELKMSSSGKFADFIISHPDEFKKMIHYIIDDVQPEEQDIHKYIKYQFIISEVFGSENEKLINYLLYNHIENNQNDIQNSQEDQQTESQQENKQLNYNPLIDDFLKVLQNDTLLVTTAGYINKIIGAIIHRKGHDFWKYLIKNQTVIKNLFKHVELKHISEILEKLLILDTNQEEENNDNNFLIERSALIIRLQKFLTLHSHCNIIISNVCEIFIELYKRVLISLETMQCLLKIMLNIPKPEYFINLAIQTQNSSVYNLLNIQYEFYTKVESLKDENYAFDFKNLYSSLISLLPKALIQQDLFKVAFQTTKGDQLFPLGDAKLSLISLIIQICQRQELTQQITQFIIFQDILDLIIKHSYNNQLQILFDKLITTIVQSNDSHLQNLFFQDQIIFKFLIKYNGVQQRKQKPAYQGILTKITNYLNSNINKSEQLENSINLINKEWQIYIDELNEVNLKELQWMCGVNPRIKEEINLEFSSPFTPEPLISYQAIEKIENSDDNSIIEQVDNQNNDIQFQNNDQINQQDLISNSNETHNNQQEFEQNQENQIAEDITQELNQKHQIQEKESIQEPEPTELIDQNQLSDQNTHKDDYDNQQDLSEPEPQQENKIQQQEPQAEPNIALNVLESNLQQQDEN</sequence>
<evidence type="ECO:0000256" key="3">
    <source>
        <dbReference type="SAM" id="MobiDB-lite"/>
    </source>
</evidence>
<name>A0A8S1LL23_9CILI</name>
<evidence type="ECO:0000256" key="1">
    <source>
        <dbReference type="ARBA" id="ARBA00006180"/>
    </source>
</evidence>
<dbReference type="GO" id="GO:0019888">
    <property type="term" value="F:protein phosphatase regulator activity"/>
    <property type="evidence" value="ECO:0007669"/>
    <property type="project" value="TreeGrafter"/>
</dbReference>
<dbReference type="AlphaFoldDB" id="A0A8S1LL23"/>
<evidence type="ECO:0000313" key="4">
    <source>
        <dbReference type="EMBL" id="CAD8065316.1"/>
    </source>
</evidence>
<comment type="caution">
    <text evidence="4">The sequence shown here is derived from an EMBL/GenBank/DDBJ whole genome shotgun (WGS) entry which is preliminary data.</text>
</comment>
<feature type="compositionally biased region" description="Low complexity" evidence="3">
    <location>
        <begin position="640"/>
        <end position="654"/>
    </location>
</feature>
<proteinExistence type="inferred from homology"/>
<comment type="similarity">
    <text evidence="1">Belongs to the SAPS family.</text>
</comment>
<keyword evidence="2" id="KW-0131">Cell cycle</keyword>
<dbReference type="OrthoDB" id="299011at2759"/>
<evidence type="ECO:0000256" key="2">
    <source>
        <dbReference type="ARBA" id="ARBA00023306"/>
    </source>
</evidence>
<organism evidence="4 5">
    <name type="scientific">Paramecium sonneborni</name>
    <dbReference type="NCBI Taxonomy" id="65129"/>
    <lineage>
        <taxon>Eukaryota</taxon>
        <taxon>Sar</taxon>
        <taxon>Alveolata</taxon>
        <taxon>Ciliophora</taxon>
        <taxon>Intramacronucleata</taxon>
        <taxon>Oligohymenophorea</taxon>
        <taxon>Peniculida</taxon>
        <taxon>Parameciidae</taxon>
        <taxon>Paramecium</taxon>
    </lineage>
</organism>
<dbReference type="PANTHER" id="PTHR12634:SF8">
    <property type="entry name" value="FIERY MOUNTAIN, ISOFORM D"/>
    <property type="match status" value="1"/>
</dbReference>
<feature type="compositionally biased region" description="Polar residues" evidence="3">
    <location>
        <begin position="664"/>
        <end position="674"/>
    </location>
</feature>
<dbReference type="PANTHER" id="PTHR12634">
    <property type="entry name" value="SIT4 YEAST -ASSOCIATING PROTEIN-RELATED"/>
    <property type="match status" value="1"/>
</dbReference>
<dbReference type="Proteomes" id="UP000692954">
    <property type="component" value="Unassembled WGS sequence"/>
</dbReference>
<keyword evidence="5" id="KW-1185">Reference proteome</keyword>
<protein>
    <submittedName>
        <fullName evidence="4">Uncharacterized protein</fullName>
    </submittedName>
</protein>
<gene>
    <name evidence="4" type="ORF">PSON_ATCC_30995.1.T0200146</name>
</gene>
<dbReference type="EMBL" id="CAJJDN010000020">
    <property type="protein sequence ID" value="CAD8065316.1"/>
    <property type="molecule type" value="Genomic_DNA"/>
</dbReference>